<dbReference type="GO" id="GO:0016020">
    <property type="term" value="C:membrane"/>
    <property type="evidence" value="ECO:0007669"/>
    <property type="project" value="UniProtKB-SubCell"/>
</dbReference>
<keyword evidence="6" id="KW-0564">Palmitate</keyword>
<dbReference type="InterPro" id="IPR046953">
    <property type="entry name" value="Spore_GerAC-like_C"/>
</dbReference>
<dbReference type="NCBIfam" id="TIGR02887">
    <property type="entry name" value="spore_ger_x_C"/>
    <property type="match status" value="1"/>
</dbReference>
<evidence type="ECO:0000259" key="9">
    <source>
        <dbReference type="Pfam" id="PF25198"/>
    </source>
</evidence>
<reference evidence="11" key="1">
    <citation type="submission" date="2017-02" db="EMBL/GenBank/DDBJ databases">
        <authorList>
            <person name="Varghese N."/>
            <person name="Submissions S."/>
        </authorList>
    </citation>
    <scope>NUCLEOTIDE SEQUENCE [LARGE SCALE GENOMIC DNA]</scope>
    <source>
        <strain evidence="11">ATCC BAA-73</strain>
    </source>
</reference>
<keyword evidence="11" id="KW-1185">Reference proteome</keyword>
<dbReference type="Gene3D" id="6.20.190.10">
    <property type="entry name" value="Nutrient germinant receptor protein C, domain 1"/>
    <property type="match status" value="1"/>
</dbReference>
<comment type="similarity">
    <text evidence="2">Belongs to the GerABKC lipoprotein family.</text>
</comment>
<evidence type="ECO:0000256" key="5">
    <source>
        <dbReference type="ARBA" id="ARBA00023136"/>
    </source>
</evidence>
<sequence>MNKRRSKKLKQVSLILIIFLTILASTGCWNNRDLTEMAIATAIGFDKTKDGKLKVTLQIVKPGIIKAKAQGNQERAVWIHSAIGKTAFEAIRNSLKTIDRKVVFSHNQIVVISEEVAKEGIIGILELFERNQNINELSEILVAKESKGLTAEKVLKAESELEDIPAIHMVNIIKSNLKSLAKIRKVSVFKLLKVLNSKGRSPVIGMIHLNKQIDNVKIKDLKIEGAAVFKKDRLIGWLGPIETRGLLFPLNEVGSTVITLPNPMDKKEELDFEILSSQGEIDVKLKNGELTFLIKIDTKGKLVSQQGKGDLTKPKIVKKLEKEVASVIKNEIRNTVKLAQFKYESDIFGFSELVHNKHLDYWKEVENNWVEVFSKTPVKIEVTWNTMSTGLIKKPTRPR</sequence>
<keyword evidence="7" id="KW-0449">Lipoprotein</keyword>
<dbReference type="InterPro" id="IPR057336">
    <property type="entry name" value="GerAC_N"/>
</dbReference>
<comment type="subcellular location">
    <subcellularLocation>
        <location evidence="1">Membrane</location>
        <topology evidence="1">Lipid-anchor</topology>
    </subcellularLocation>
</comment>
<dbReference type="InterPro" id="IPR008844">
    <property type="entry name" value="Spore_GerAC-like"/>
</dbReference>
<dbReference type="Pfam" id="PF05504">
    <property type="entry name" value="Spore_GerAC"/>
    <property type="match status" value="1"/>
</dbReference>
<dbReference type="Pfam" id="PF25198">
    <property type="entry name" value="Spore_GerAC_N"/>
    <property type="match status" value="1"/>
</dbReference>
<dbReference type="PANTHER" id="PTHR35789">
    <property type="entry name" value="SPORE GERMINATION PROTEIN B3"/>
    <property type="match status" value="1"/>
</dbReference>
<dbReference type="Proteomes" id="UP000190625">
    <property type="component" value="Unassembled WGS sequence"/>
</dbReference>
<organism evidence="10 11">
    <name type="scientific">Selenihalanaerobacter shriftii</name>
    <dbReference type="NCBI Taxonomy" id="142842"/>
    <lineage>
        <taxon>Bacteria</taxon>
        <taxon>Bacillati</taxon>
        <taxon>Bacillota</taxon>
        <taxon>Clostridia</taxon>
        <taxon>Halanaerobiales</taxon>
        <taxon>Halobacteroidaceae</taxon>
        <taxon>Selenihalanaerobacter</taxon>
    </lineage>
</organism>
<gene>
    <name evidence="10" type="ORF">SAMN02745118_02172</name>
</gene>
<evidence type="ECO:0000256" key="7">
    <source>
        <dbReference type="ARBA" id="ARBA00023288"/>
    </source>
</evidence>
<evidence type="ECO:0000256" key="1">
    <source>
        <dbReference type="ARBA" id="ARBA00004635"/>
    </source>
</evidence>
<proteinExistence type="inferred from homology"/>
<keyword evidence="4" id="KW-0732">Signal</keyword>
<evidence type="ECO:0000256" key="3">
    <source>
        <dbReference type="ARBA" id="ARBA00022544"/>
    </source>
</evidence>
<dbReference type="InterPro" id="IPR038501">
    <property type="entry name" value="Spore_GerAC_C_sf"/>
</dbReference>
<dbReference type="GO" id="GO:0009847">
    <property type="term" value="P:spore germination"/>
    <property type="evidence" value="ECO:0007669"/>
    <property type="project" value="InterPro"/>
</dbReference>
<keyword evidence="3" id="KW-0309">Germination</keyword>
<protein>
    <submittedName>
        <fullName evidence="10">Spore germination protein KC</fullName>
    </submittedName>
</protein>
<dbReference type="PANTHER" id="PTHR35789:SF1">
    <property type="entry name" value="SPORE GERMINATION PROTEIN B3"/>
    <property type="match status" value="1"/>
</dbReference>
<evidence type="ECO:0000256" key="4">
    <source>
        <dbReference type="ARBA" id="ARBA00022729"/>
    </source>
</evidence>
<dbReference type="OrthoDB" id="9816067at2"/>
<dbReference type="EMBL" id="FUWM01000019">
    <property type="protein sequence ID" value="SJZ91073.1"/>
    <property type="molecule type" value="Genomic_DNA"/>
</dbReference>
<dbReference type="STRING" id="142842.SAMN02745118_02172"/>
<evidence type="ECO:0000256" key="2">
    <source>
        <dbReference type="ARBA" id="ARBA00007886"/>
    </source>
</evidence>
<evidence type="ECO:0000256" key="6">
    <source>
        <dbReference type="ARBA" id="ARBA00023139"/>
    </source>
</evidence>
<feature type="domain" description="Spore germination protein N-terminal" evidence="9">
    <location>
        <begin position="31"/>
        <end position="208"/>
    </location>
</feature>
<evidence type="ECO:0000313" key="10">
    <source>
        <dbReference type="EMBL" id="SJZ91073.1"/>
    </source>
</evidence>
<evidence type="ECO:0000259" key="8">
    <source>
        <dbReference type="Pfam" id="PF05504"/>
    </source>
</evidence>
<evidence type="ECO:0000313" key="11">
    <source>
        <dbReference type="Proteomes" id="UP000190625"/>
    </source>
</evidence>
<feature type="domain" description="Spore germination GerAC-like C-terminal" evidence="8">
    <location>
        <begin position="224"/>
        <end position="390"/>
    </location>
</feature>
<dbReference type="PROSITE" id="PS51257">
    <property type="entry name" value="PROKAR_LIPOPROTEIN"/>
    <property type="match status" value="1"/>
</dbReference>
<dbReference type="Gene3D" id="3.30.300.210">
    <property type="entry name" value="Nutrient germinant receptor protein C, domain 3"/>
    <property type="match status" value="1"/>
</dbReference>
<name>A0A1T4PHS5_9FIRM</name>
<keyword evidence="5" id="KW-0472">Membrane</keyword>
<dbReference type="RefSeq" id="WP_078810621.1">
    <property type="nucleotide sequence ID" value="NZ_FUWM01000019.1"/>
</dbReference>
<accession>A0A1T4PHS5</accession>
<dbReference type="AlphaFoldDB" id="A0A1T4PHS5"/>